<dbReference type="InterPro" id="IPR000626">
    <property type="entry name" value="Ubiquitin-like_dom"/>
</dbReference>
<feature type="domain" description="Ubiquitin-like" evidence="2">
    <location>
        <begin position="113"/>
        <end position="186"/>
    </location>
</feature>
<keyword evidence="1" id="KW-0732">Signal</keyword>
<dbReference type="EMBL" id="JAKKPZ010000011">
    <property type="protein sequence ID" value="KAI1715675.1"/>
    <property type="molecule type" value="Genomic_DNA"/>
</dbReference>
<evidence type="ECO:0000313" key="3">
    <source>
        <dbReference type="EMBL" id="KAI1715675.1"/>
    </source>
</evidence>
<organism evidence="3 4">
    <name type="scientific">Ditylenchus destructor</name>
    <dbReference type="NCBI Taxonomy" id="166010"/>
    <lineage>
        <taxon>Eukaryota</taxon>
        <taxon>Metazoa</taxon>
        <taxon>Ecdysozoa</taxon>
        <taxon>Nematoda</taxon>
        <taxon>Chromadorea</taxon>
        <taxon>Rhabditida</taxon>
        <taxon>Tylenchina</taxon>
        <taxon>Tylenchomorpha</taxon>
        <taxon>Sphaerularioidea</taxon>
        <taxon>Anguinidae</taxon>
        <taxon>Anguininae</taxon>
        <taxon>Ditylenchus</taxon>
    </lineage>
</organism>
<evidence type="ECO:0000313" key="4">
    <source>
        <dbReference type="Proteomes" id="UP001201812"/>
    </source>
</evidence>
<feature type="signal peptide" evidence="1">
    <location>
        <begin position="1"/>
        <end position="22"/>
    </location>
</feature>
<dbReference type="SMART" id="SM00213">
    <property type="entry name" value="UBQ"/>
    <property type="match status" value="1"/>
</dbReference>
<comment type="caution">
    <text evidence="3">The sequence shown here is derived from an EMBL/GenBank/DDBJ whole genome shotgun (WGS) entry which is preliminary data.</text>
</comment>
<reference evidence="3" key="1">
    <citation type="submission" date="2022-01" db="EMBL/GenBank/DDBJ databases">
        <title>Genome Sequence Resource for Two Populations of Ditylenchus destructor, the Migratory Endoparasitic Phytonematode.</title>
        <authorList>
            <person name="Zhang H."/>
            <person name="Lin R."/>
            <person name="Xie B."/>
        </authorList>
    </citation>
    <scope>NUCLEOTIDE SEQUENCE</scope>
    <source>
        <strain evidence="3">BazhouSP</strain>
    </source>
</reference>
<sequence length="186" mass="19503">MVNNIIAALALFFILTSDFGNAQVILGSNPGVGLSAGGLNAGIGLGNGLGNGLNRGSYGNNGPYNDGRFANDRGPYNGNNGAYNDRRFTNDRNFVPVPVPVASGNTGTTSGTINIRVQPELGSSSAIPLQVQPTISVSGVKQLVQQNGNYPIGQQRLFFNERELSNSEVLSAVGVQNNDIILLRLI</sequence>
<protein>
    <submittedName>
        <fullName evidence="3">Ubiquitin family domain-containing protein</fullName>
    </submittedName>
</protein>
<dbReference type="CDD" id="cd17039">
    <property type="entry name" value="Ubl_ubiquitin_like"/>
    <property type="match status" value="1"/>
</dbReference>
<dbReference type="Pfam" id="PF00240">
    <property type="entry name" value="ubiquitin"/>
    <property type="match status" value="1"/>
</dbReference>
<evidence type="ECO:0000256" key="1">
    <source>
        <dbReference type="SAM" id="SignalP"/>
    </source>
</evidence>
<dbReference type="Gene3D" id="3.10.20.90">
    <property type="entry name" value="Phosphatidylinositol 3-kinase Catalytic Subunit, Chain A, domain 1"/>
    <property type="match status" value="1"/>
</dbReference>
<keyword evidence="4" id="KW-1185">Reference proteome</keyword>
<dbReference type="Proteomes" id="UP001201812">
    <property type="component" value="Unassembled WGS sequence"/>
</dbReference>
<dbReference type="AlphaFoldDB" id="A0AAD4R7T4"/>
<evidence type="ECO:0000259" key="2">
    <source>
        <dbReference type="PROSITE" id="PS50053"/>
    </source>
</evidence>
<gene>
    <name evidence="3" type="ORF">DdX_07999</name>
</gene>
<feature type="chain" id="PRO_5042009042" evidence="1">
    <location>
        <begin position="23"/>
        <end position="186"/>
    </location>
</feature>
<dbReference type="InterPro" id="IPR029071">
    <property type="entry name" value="Ubiquitin-like_domsf"/>
</dbReference>
<proteinExistence type="predicted"/>
<name>A0AAD4R7T4_9BILA</name>
<dbReference type="PROSITE" id="PS50053">
    <property type="entry name" value="UBIQUITIN_2"/>
    <property type="match status" value="1"/>
</dbReference>
<accession>A0AAD4R7T4</accession>
<dbReference type="SUPFAM" id="SSF54236">
    <property type="entry name" value="Ubiquitin-like"/>
    <property type="match status" value="1"/>
</dbReference>